<dbReference type="Pfam" id="PF00482">
    <property type="entry name" value="T2SSF"/>
    <property type="match status" value="1"/>
</dbReference>
<feature type="domain" description="Type II secretion system protein GspF" evidence="7">
    <location>
        <begin position="140"/>
        <end position="262"/>
    </location>
</feature>
<organism evidence="8">
    <name type="scientific">freshwater metagenome</name>
    <dbReference type="NCBI Taxonomy" id="449393"/>
    <lineage>
        <taxon>unclassified sequences</taxon>
        <taxon>metagenomes</taxon>
        <taxon>ecological metagenomes</taxon>
    </lineage>
</organism>
<protein>
    <submittedName>
        <fullName evidence="8">Unannotated protein</fullName>
    </submittedName>
</protein>
<dbReference type="PANTHER" id="PTHR35007:SF2">
    <property type="entry name" value="PILUS ASSEMBLE PROTEIN"/>
    <property type="match status" value="1"/>
</dbReference>
<dbReference type="Gene3D" id="1.20.81.30">
    <property type="entry name" value="Type II secretion system (T2SS), domain F"/>
    <property type="match status" value="1"/>
</dbReference>
<evidence type="ECO:0000259" key="7">
    <source>
        <dbReference type="Pfam" id="PF00482"/>
    </source>
</evidence>
<dbReference type="GO" id="GO:0005886">
    <property type="term" value="C:plasma membrane"/>
    <property type="evidence" value="ECO:0007669"/>
    <property type="project" value="UniProtKB-SubCell"/>
</dbReference>
<dbReference type="InterPro" id="IPR018076">
    <property type="entry name" value="T2SS_GspF_dom"/>
</dbReference>
<evidence type="ECO:0000256" key="1">
    <source>
        <dbReference type="ARBA" id="ARBA00004651"/>
    </source>
</evidence>
<evidence type="ECO:0000256" key="6">
    <source>
        <dbReference type="SAM" id="Phobius"/>
    </source>
</evidence>
<accession>A0A6J6PR43</accession>
<sequence>MNNFSLSLIFLSPIISYAVYILLKENRDPLNGFHDNYLTTLRTVQNENQIIRKSGNLSSSNILKIFKSRDLTLNIPGTKALVTIFVISMPLLFLSGISPRIVFVICISLPSYIFWLKGSANRDKKKEQLQIESEFPAIVELFAVLVSAGESPSTALQRVSSRASGALADKFVETLTDLQKGKNLTQALERLGREVNSASIRRFCDTLILAMERGTSLSDVLTRQVEEVRSTHHSSLLAAAGKAEIALMIPVIFLILPISVLFALWPSYLSLGQSIM</sequence>
<keyword evidence="4 6" id="KW-1133">Transmembrane helix</keyword>
<gene>
    <name evidence="8" type="ORF">UFOPK2598_00585</name>
</gene>
<dbReference type="AlphaFoldDB" id="A0A6J6PR43"/>
<comment type="subcellular location">
    <subcellularLocation>
        <location evidence="1">Cell membrane</location>
        <topology evidence="1">Multi-pass membrane protein</topology>
    </subcellularLocation>
</comment>
<evidence type="ECO:0000256" key="2">
    <source>
        <dbReference type="ARBA" id="ARBA00022475"/>
    </source>
</evidence>
<evidence type="ECO:0000256" key="5">
    <source>
        <dbReference type="ARBA" id="ARBA00023136"/>
    </source>
</evidence>
<reference evidence="8" key="1">
    <citation type="submission" date="2020-05" db="EMBL/GenBank/DDBJ databases">
        <authorList>
            <person name="Chiriac C."/>
            <person name="Salcher M."/>
            <person name="Ghai R."/>
            <person name="Kavagutti S V."/>
        </authorList>
    </citation>
    <scope>NUCLEOTIDE SEQUENCE</scope>
</reference>
<dbReference type="EMBL" id="CAEZXV010000044">
    <property type="protein sequence ID" value="CAB4700936.1"/>
    <property type="molecule type" value="Genomic_DNA"/>
</dbReference>
<evidence type="ECO:0000256" key="3">
    <source>
        <dbReference type="ARBA" id="ARBA00022692"/>
    </source>
</evidence>
<keyword evidence="2" id="KW-1003">Cell membrane</keyword>
<keyword evidence="5 6" id="KW-0472">Membrane</keyword>
<feature type="transmembrane region" description="Helical" evidence="6">
    <location>
        <begin position="6"/>
        <end position="23"/>
    </location>
</feature>
<keyword evidence="3 6" id="KW-0812">Transmembrane</keyword>
<feature type="transmembrane region" description="Helical" evidence="6">
    <location>
        <begin position="245"/>
        <end position="268"/>
    </location>
</feature>
<feature type="transmembrane region" description="Helical" evidence="6">
    <location>
        <begin position="97"/>
        <end position="116"/>
    </location>
</feature>
<proteinExistence type="predicted"/>
<feature type="transmembrane region" description="Helical" evidence="6">
    <location>
        <begin position="71"/>
        <end position="91"/>
    </location>
</feature>
<dbReference type="PANTHER" id="PTHR35007">
    <property type="entry name" value="INTEGRAL MEMBRANE PROTEIN-RELATED"/>
    <property type="match status" value="1"/>
</dbReference>
<evidence type="ECO:0000313" key="8">
    <source>
        <dbReference type="EMBL" id="CAB4700936.1"/>
    </source>
</evidence>
<dbReference type="InterPro" id="IPR042094">
    <property type="entry name" value="T2SS_GspF_sf"/>
</dbReference>
<name>A0A6J6PR43_9ZZZZ</name>
<evidence type="ECO:0000256" key="4">
    <source>
        <dbReference type="ARBA" id="ARBA00022989"/>
    </source>
</evidence>